<gene>
    <name evidence="1" type="ORF">HHI36_007098</name>
</gene>
<accession>A0ABD2MNH3</accession>
<comment type="caution">
    <text evidence="1">The sequence shown here is derived from an EMBL/GenBank/DDBJ whole genome shotgun (WGS) entry which is preliminary data.</text>
</comment>
<dbReference type="EMBL" id="JABFTP020000021">
    <property type="protein sequence ID" value="KAL3267961.1"/>
    <property type="molecule type" value="Genomic_DNA"/>
</dbReference>
<organism evidence="1 2">
    <name type="scientific">Cryptolaemus montrouzieri</name>
    <dbReference type="NCBI Taxonomy" id="559131"/>
    <lineage>
        <taxon>Eukaryota</taxon>
        <taxon>Metazoa</taxon>
        <taxon>Ecdysozoa</taxon>
        <taxon>Arthropoda</taxon>
        <taxon>Hexapoda</taxon>
        <taxon>Insecta</taxon>
        <taxon>Pterygota</taxon>
        <taxon>Neoptera</taxon>
        <taxon>Endopterygota</taxon>
        <taxon>Coleoptera</taxon>
        <taxon>Polyphaga</taxon>
        <taxon>Cucujiformia</taxon>
        <taxon>Coccinelloidea</taxon>
        <taxon>Coccinellidae</taxon>
        <taxon>Scymninae</taxon>
        <taxon>Scymnini</taxon>
        <taxon>Cryptolaemus</taxon>
    </lineage>
</organism>
<dbReference type="Proteomes" id="UP001516400">
    <property type="component" value="Unassembled WGS sequence"/>
</dbReference>
<proteinExistence type="predicted"/>
<sequence length="139" mass="15877">MTSLVLSADSKSIEDRVIGTLDKLDLWFTENELLMTVGKTQIVEFNYSVKRTDYNKRKGTATLESSERVFVLGVHLDHILNWKDHIHVLCGHMARYAYVLKVLASTYPRNATGPNNFNLVRTKYAPHLNPIERLAQESS</sequence>
<dbReference type="AlphaFoldDB" id="A0ABD2MNH3"/>
<name>A0ABD2MNH3_9CUCU</name>
<evidence type="ECO:0000313" key="2">
    <source>
        <dbReference type="Proteomes" id="UP001516400"/>
    </source>
</evidence>
<evidence type="ECO:0000313" key="1">
    <source>
        <dbReference type="EMBL" id="KAL3267961.1"/>
    </source>
</evidence>
<reference evidence="1 2" key="1">
    <citation type="journal article" date="2021" name="BMC Biol.">
        <title>Horizontally acquired antibacterial genes associated with adaptive radiation of ladybird beetles.</title>
        <authorList>
            <person name="Li H.S."/>
            <person name="Tang X.F."/>
            <person name="Huang Y.H."/>
            <person name="Xu Z.Y."/>
            <person name="Chen M.L."/>
            <person name="Du X.Y."/>
            <person name="Qiu B.Y."/>
            <person name="Chen P.T."/>
            <person name="Zhang W."/>
            <person name="Slipinski A."/>
            <person name="Escalona H.E."/>
            <person name="Waterhouse R.M."/>
            <person name="Zwick A."/>
            <person name="Pang H."/>
        </authorList>
    </citation>
    <scope>NUCLEOTIDE SEQUENCE [LARGE SCALE GENOMIC DNA]</scope>
    <source>
        <strain evidence="1">SYSU2018</strain>
    </source>
</reference>
<keyword evidence="2" id="KW-1185">Reference proteome</keyword>
<protein>
    <submittedName>
        <fullName evidence="1">Uncharacterized protein</fullName>
    </submittedName>
</protein>